<dbReference type="InterPro" id="IPR018170">
    <property type="entry name" value="Aldo/ket_reductase_CS"/>
</dbReference>
<feature type="active site" description="Proton donor" evidence="2">
    <location>
        <position position="56"/>
    </location>
</feature>
<organism evidence="6 7">
    <name type="scientific">Colletotrichum karsti</name>
    <dbReference type="NCBI Taxonomy" id="1095194"/>
    <lineage>
        <taxon>Eukaryota</taxon>
        <taxon>Fungi</taxon>
        <taxon>Dikarya</taxon>
        <taxon>Ascomycota</taxon>
        <taxon>Pezizomycotina</taxon>
        <taxon>Sordariomycetes</taxon>
        <taxon>Hypocreomycetidae</taxon>
        <taxon>Glomerellales</taxon>
        <taxon>Glomerellaceae</taxon>
        <taxon>Colletotrichum</taxon>
        <taxon>Colletotrichum boninense species complex</taxon>
    </lineage>
</organism>
<dbReference type="InterPro" id="IPR020471">
    <property type="entry name" value="AKR"/>
</dbReference>
<feature type="site" description="Lowers pKa of active site Tyr" evidence="4">
    <location>
        <position position="86"/>
    </location>
</feature>
<dbReference type="GO" id="GO:0016616">
    <property type="term" value="F:oxidoreductase activity, acting on the CH-OH group of donors, NAD or NADP as acceptor"/>
    <property type="evidence" value="ECO:0007669"/>
    <property type="project" value="UniProtKB-ARBA"/>
</dbReference>
<dbReference type="EMBL" id="JAATWM020000022">
    <property type="protein sequence ID" value="KAF9875372.1"/>
    <property type="molecule type" value="Genomic_DNA"/>
</dbReference>
<dbReference type="PRINTS" id="PR00069">
    <property type="entry name" value="ALDKETRDTASE"/>
</dbReference>
<dbReference type="FunFam" id="3.20.20.100:FF:000002">
    <property type="entry name" value="2,5-diketo-D-gluconic acid reductase A"/>
    <property type="match status" value="1"/>
</dbReference>
<evidence type="ECO:0000313" key="7">
    <source>
        <dbReference type="Proteomes" id="UP000781932"/>
    </source>
</evidence>
<reference evidence="6" key="1">
    <citation type="submission" date="2020-03" db="EMBL/GenBank/DDBJ databases">
        <authorList>
            <person name="He L."/>
        </authorList>
    </citation>
    <scope>NUCLEOTIDE SEQUENCE</scope>
    <source>
        <strain evidence="6">CkLH20</strain>
    </source>
</reference>
<evidence type="ECO:0000256" key="3">
    <source>
        <dbReference type="PIRSR" id="PIRSR000097-2"/>
    </source>
</evidence>
<protein>
    <submittedName>
        <fullName evidence="6">Aldehyde reductase i</fullName>
    </submittedName>
</protein>
<feature type="domain" description="NADP-dependent oxidoreductase" evidence="5">
    <location>
        <begin position="31"/>
        <end position="317"/>
    </location>
</feature>
<dbReference type="InterPro" id="IPR023210">
    <property type="entry name" value="NADP_OxRdtase_dom"/>
</dbReference>
<dbReference type="AlphaFoldDB" id="A0A9P6LK90"/>
<dbReference type="RefSeq" id="XP_038744833.1">
    <property type="nucleotide sequence ID" value="XM_038889909.1"/>
</dbReference>
<accession>A0A9P6LK90</accession>
<dbReference type="SUPFAM" id="SSF51430">
    <property type="entry name" value="NAD(P)-linked oxidoreductase"/>
    <property type="match status" value="1"/>
</dbReference>
<evidence type="ECO:0000256" key="2">
    <source>
        <dbReference type="PIRSR" id="PIRSR000097-1"/>
    </source>
</evidence>
<evidence type="ECO:0000259" key="5">
    <source>
        <dbReference type="Pfam" id="PF00248"/>
    </source>
</evidence>
<gene>
    <name evidence="6" type="ORF">CkaCkLH20_07192</name>
</gene>
<comment type="caution">
    <text evidence="6">The sequence shown here is derived from an EMBL/GenBank/DDBJ whole genome shotgun (WGS) entry which is preliminary data.</text>
</comment>
<dbReference type="PANTHER" id="PTHR11732">
    <property type="entry name" value="ALDO/KETO REDUCTASE"/>
    <property type="match status" value="1"/>
</dbReference>
<evidence type="ECO:0000256" key="4">
    <source>
        <dbReference type="PIRSR" id="PIRSR000097-3"/>
    </source>
</evidence>
<evidence type="ECO:0000256" key="1">
    <source>
        <dbReference type="ARBA" id="ARBA00023002"/>
    </source>
</evidence>
<dbReference type="Pfam" id="PF00248">
    <property type="entry name" value="Aldo_ket_red"/>
    <property type="match status" value="1"/>
</dbReference>
<dbReference type="InterPro" id="IPR036812">
    <property type="entry name" value="NAD(P)_OxRdtase_dom_sf"/>
</dbReference>
<dbReference type="OrthoDB" id="416253at2759"/>
<sequence length="355" mass="39696">MSARIPTNKRTAVLNDGNQIPLIGLGTYLSRPNEVQDAVLAGWRCGMRHFDCAQFYQNEKEIGSALEILRREEPSFKREDLFITSKAWNSHHQPENLKKALDQTLEDLGTHYLDLYLIHWPVNFAAVSDVKSETGVKLEPSEEGVMLLDRELSLTTTWQAMLEVQKVGKVKSIGVSNFSPTHIQKLIDETGIVPAVNQVEAHPLLIQQELLDYCTSKGIHVTAYMPFGGDATRGGAKVLGNPVVDTIARKFGKDAGQVLGSWGIKACISWFQHKDIFLTRHQRGFSVLPKSVKPSRIESNFQVFDIDNESYETLTALGRKESARFGGLPFTFDPAWNVNVFGTPQERKAGLLEPF</sequence>
<keyword evidence="7" id="KW-1185">Reference proteome</keyword>
<dbReference type="Gene3D" id="3.20.20.100">
    <property type="entry name" value="NADP-dependent oxidoreductase domain"/>
    <property type="match status" value="1"/>
</dbReference>
<name>A0A9P6LK90_9PEZI</name>
<dbReference type="PROSITE" id="PS00063">
    <property type="entry name" value="ALDOKETO_REDUCTASE_3"/>
    <property type="match status" value="1"/>
</dbReference>
<proteinExistence type="predicted"/>
<feature type="binding site" evidence="3">
    <location>
        <position position="119"/>
    </location>
    <ligand>
        <name>substrate</name>
    </ligand>
</feature>
<reference evidence="6" key="2">
    <citation type="submission" date="2020-11" db="EMBL/GenBank/DDBJ databases">
        <title>Whole genome sequencing of Colletotrichum sp.</title>
        <authorList>
            <person name="Li H."/>
        </authorList>
    </citation>
    <scope>NUCLEOTIDE SEQUENCE</scope>
    <source>
        <strain evidence="6">CkLH20</strain>
    </source>
</reference>
<keyword evidence="1" id="KW-0560">Oxidoreductase</keyword>
<dbReference type="PIRSF" id="PIRSF000097">
    <property type="entry name" value="AKR"/>
    <property type="match status" value="1"/>
</dbReference>
<dbReference type="GeneID" id="62162983"/>
<dbReference type="Proteomes" id="UP000781932">
    <property type="component" value="Unassembled WGS sequence"/>
</dbReference>
<evidence type="ECO:0000313" key="6">
    <source>
        <dbReference type="EMBL" id="KAF9875372.1"/>
    </source>
</evidence>
<dbReference type="PROSITE" id="PS00062">
    <property type="entry name" value="ALDOKETO_REDUCTASE_2"/>
    <property type="match status" value="1"/>
</dbReference>